<dbReference type="InterPro" id="IPR005064">
    <property type="entry name" value="BUG"/>
</dbReference>
<evidence type="ECO:0000256" key="2">
    <source>
        <dbReference type="SAM" id="SignalP"/>
    </source>
</evidence>
<gene>
    <name evidence="3" type="ORF">F0L46_18050</name>
</gene>
<keyword evidence="2" id="KW-0732">Signal</keyword>
<comment type="similarity">
    <text evidence="1">Belongs to the UPF0065 (bug) family.</text>
</comment>
<evidence type="ECO:0000313" key="3">
    <source>
        <dbReference type="EMBL" id="KAA2235730.1"/>
    </source>
</evidence>
<reference evidence="3 4" key="2">
    <citation type="submission" date="2019-09" db="EMBL/GenBank/DDBJ databases">
        <authorList>
            <person name="Jin C."/>
        </authorList>
    </citation>
    <scope>NUCLEOTIDE SEQUENCE [LARGE SCALE GENOMIC DNA]</scope>
    <source>
        <strain evidence="3 4">BN140002</strain>
    </source>
</reference>
<name>A0A5B2VBA5_9HYPH</name>
<protein>
    <submittedName>
        <fullName evidence="3">Tripartite tricarboxylate transporter substrate binding protein BugD</fullName>
    </submittedName>
</protein>
<dbReference type="PIRSF" id="PIRSF017082">
    <property type="entry name" value="YflP"/>
    <property type="match status" value="1"/>
</dbReference>
<dbReference type="Proteomes" id="UP000323142">
    <property type="component" value="Unassembled WGS sequence"/>
</dbReference>
<dbReference type="Gene3D" id="3.40.190.10">
    <property type="entry name" value="Periplasmic binding protein-like II"/>
    <property type="match status" value="1"/>
</dbReference>
<dbReference type="InterPro" id="IPR042100">
    <property type="entry name" value="Bug_dom1"/>
</dbReference>
<comment type="caution">
    <text evidence="3">The sequence shown here is derived from an EMBL/GenBank/DDBJ whole genome shotgun (WGS) entry which is preliminary data.</text>
</comment>
<dbReference type="PANTHER" id="PTHR42928">
    <property type="entry name" value="TRICARBOXYLATE-BINDING PROTEIN"/>
    <property type="match status" value="1"/>
</dbReference>
<keyword evidence="4" id="KW-1185">Reference proteome</keyword>
<dbReference type="OrthoDB" id="8443386at2"/>
<reference evidence="3 4" key="1">
    <citation type="submission" date="2019-09" db="EMBL/GenBank/DDBJ databases">
        <title>Salinarimonas rosea gen. nov., sp. nov., a new member of the a-2 subgroup of the Proteobacteria.</title>
        <authorList>
            <person name="Liu J."/>
        </authorList>
    </citation>
    <scope>NUCLEOTIDE SEQUENCE [LARGE SCALE GENOMIC DNA]</scope>
    <source>
        <strain evidence="3 4">BN140002</strain>
    </source>
</reference>
<organism evidence="3 4">
    <name type="scientific">Salinarimonas soli</name>
    <dbReference type="NCBI Taxonomy" id="1638099"/>
    <lineage>
        <taxon>Bacteria</taxon>
        <taxon>Pseudomonadati</taxon>
        <taxon>Pseudomonadota</taxon>
        <taxon>Alphaproteobacteria</taxon>
        <taxon>Hyphomicrobiales</taxon>
        <taxon>Salinarimonadaceae</taxon>
        <taxon>Salinarimonas</taxon>
    </lineage>
</organism>
<dbReference type="Pfam" id="PF03401">
    <property type="entry name" value="TctC"/>
    <property type="match status" value="1"/>
</dbReference>
<accession>A0A5B2VBA5</accession>
<feature type="chain" id="PRO_5022699503" evidence="2">
    <location>
        <begin position="24"/>
        <end position="325"/>
    </location>
</feature>
<evidence type="ECO:0000256" key="1">
    <source>
        <dbReference type="ARBA" id="ARBA00006987"/>
    </source>
</evidence>
<sequence length="325" mass="33371">MKRLLTLAAAAAFGVLGIAGAGAQGFPTRTITLVVPFAAGGPSDAIGRLVAQSMSQTLGQQVIVENVAGAGGTTGAARVAKAEPDGHTLLIHHLALPAGPALYKSLAYDTRTAFEPVGLVNTGPMALVSKKDFPAKTAKDLFAYLKRDGASVNIAHAGVGSNSHICAVMLSQAVGFKPTYVSYRGTGPAMNDLVGGQVDVLCDQSTTAVPQIEGGAVIGHAVTSAERLAVLKDVPTSAEAGLPALDMTVWHGIYAPAGTPKDRIATLHAALQKAIADPTIVERFAAVGTQVYPPAERSVDAHRKRFLAEIDRIAELMKAAGVAAQ</sequence>
<dbReference type="Gene3D" id="3.40.190.150">
    <property type="entry name" value="Bordetella uptake gene, domain 1"/>
    <property type="match status" value="1"/>
</dbReference>
<dbReference type="PANTHER" id="PTHR42928:SF5">
    <property type="entry name" value="BLR1237 PROTEIN"/>
    <property type="match status" value="1"/>
</dbReference>
<proteinExistence type="inferred from homology"/>
<feature type="signal peptide" evidence="2">
    <location>
        <begin position="1"/>
        <end position="23"/>
    </location>
</feature>
<dbReference type="SUPFAM" id="SSF53850">
    <property type="entry name" value="Periplasmic binding protein-like II"/>
    <property type="match status" value="1"/>
</dbReference>
<dbReference type="EMBL" id="VUOA01000033">
    <property type="protein sequence ID" value="KAA2235730.1"/>
    <property type="molecule type" value="Genomic_DNA"/>
</dbReference>
<evidence type="ECO:0000313" key="4">
    <source>
        <dbReference type="Proteomes" id="UP000323142"/>
    </source>
</evidence>
<dbReference type="AlphaFoldDB" id="A0A5B2VBA5"/>
<dbReference type="RefSeq" id="WP_149820105.1">
    <property type="nucleotide sequence ID" value="NZ_VUOA01000033.1"/>
</dbReference>